<protein>
    <submittedName>
        <fullName evidence="2">Uncharacterized protein</fullName>
    </submittedName>
</protein>
<reference evidence="2 3" key="1">
    <citation type="submission" date="2019-12" db="EMBL/GenBank/DDBJ databases">
        <authorList>
            <person name="Floudas D."/>
            <person name="Bentzer J."/>
            <person name="Ahren D."/>
            <person name="Johansson T."/>
            <person name="Persson P."/>
            <person name="Tunlid A."/>
        </authorList>
    </citation>
    <scope>NUCLEOTIDE SEQUENCE [LARGE SCALE GENOMIC DNA]</scope>
    <source>
        <strain evidence="2 3">CBS 102.39</strain>
    </source>
</reference>
<keyword evidence="1" id="KW-1133">Transmembrane helix</keyword>
<name>A0A8H4VPU5_9AGAR</name>
<keyword evidence="1" id="KW-0472">Membrane</keyword>
<keyword evidence="3" id="KW-1185">Reference proteome</keyword>
<feature type="transmembrane region" description="Helical" evidence="1">
    <location>
        <begin position="121"/>
        <end position="141"/>
    </location>
</feature>
<evidence type="ECO:0000256" key="1">
    <source>
        <dbReference type="SAM" id="Phobius"/>
    </source>
</evidence>
<organism evidence="2 3">
    <name type="scientific">Agrocybe pediades</name>
    <dbReference type="NCBI Taxonomy" id="84607"/>
    <lineage>
        <taxon>Eukaryota</taxon>
        <taxon>Fungi</taxon>
        <taxon>Dikarya</taxon>
        <taxon>Basidiomycota</taxon>
        <taxon>Agaricomycotina</taxon>
        <taxon>Agaricomycetes</taxon>
        <taxon>Agaricomycetidae</taxon>
        <taxon>Agaricales</taxon>
        <taxon>Agaricineae</taxon>
        <taxon>Strophariaceae</taxon>
        <taxon>Agrocybe</taxon>
    </lineage>
</organism>
<feature type="transmembrane region" description="Helical" evidence="1">
    <location>
        <begin position="51"/>
        <end position="72"/>
    </location>
</feature>
<dbReference type="EMBL" id="JAACJL010000030">
    <property type="protein sequence ID" value="KAF4617607.1"/>
    <property type="molecule type" value="Genomic_DNA"/>
</dbReference>
<sequence length="734" mass="83121">MFFEFFKAQVARIVAVVKPIPNLFYYNRMNIRLPILPLAVLIRKHDRTTTAFFLAVVETFVCLGLIATYGIHGAIALTVPVMEARVRIIARAAFVYALRLLSRLATRTLAYLQHTVAAQVAFQYINPALCLIRVVHLILALFFGKDYIHSIIALIKPLPCCACRYVGRNGKKKIFYPCQRKLQNLMNVYPLIGFMCDVLYNAFAIMLFFTSVIIAFAFVYALDVDAVRKDVIGVKGITPVHLKKQEKQDKKKPGVRHVKVSDFSRSAVSLKHYVGAPKVKVASRALYSGFENGFAVKEEVKSEKAEGPERARSAVPLAQEFGVPKVKVPNQKTGVTPVSAPFVRRGLEASIHAPSRCHVHPCLDQRDLHNLCFVSRSFNAEAERMLTMIRRPFLASRIEKLELHMPPQLDLQADDLTKLVRTLKLTSNLTDLRFLTDKNSANIMIATGVDLAEAANAWILRDLKFPLKSFTNKYFICTFEVTMFVQRHSTSLEMLTLEGNDHNVETSGLETLDMPHLHTLCGSARVMRKFSSCGFAEQLLRVGIKIQDCTDMTSEMEQIALLTFYRKNLQSLKIERRSSYKARLGYEALVACTKLVTPNIKHLQILDYGDSMQGESPIYPPNGYTCEKMRTLVVRRWQVGSQRLNDDGSIVENGCEEWESPSGRLKAVRRISRRLPGLERFVLLENEREVYTRNAQGLFELDPSAPPWSDTEWERMELDSQTPALDDSDDSDEV</sequence>
<dbReference type="Proteomes" id="UP000521872">
    <property type="component" value="Unassembled WGS sequence"/>
</dbReference>
<proteinExistence type="predicted"/>
<feature type="transmembrane region" description="Helical" evidence="1">
    <location>
        <begin position="188"/>
        <end position="221"/>
    </location>
</feature>
<gene>
    <name evidence="2" type="ORF">D9613_005619</name>
</gene>
<dbReference type="AlphaFoldDB" id="A0A8H4VPU5"/>
<evidence type="ECO:0000313" key="2">
    <source>
        <dbReference type="EMBL" id="KAF4617607.1"/>
    </source>
</evidence>
<comment type="caution">
    <text evidence="2">The sequence shown here is derived from an EMBL/GenBank/DDBJ whole genome shotgun (WGS) entry which is preliminary data.</text>
</comment>
<evidence type="ECO:0000313" key="3">
    <source>
        <dbReference type="Proteomes" id="UP000521872"/>
    </source>
</evidence>
<keyword evidence="1" id="KW-0812">Transmembrane</keyword>
<accession>A0A8H4VPU5</accession>